<proteinExistence type="predicted"/>
<accession>A0A4U5PZB6</accession>
<organism evidence="1">
    <name type="scientific">Populus alba</name>
    <name type="common">White poplar</name>
    <dbReference type="NCBI Taxonomy" id="43335"/>
    <lineage>
        <taxon>Eukaryota</taxon>
        <taxon>Viridiplantae</taxon>
        <taxon>Streptophyta</taxon>
        <taxon>Embryophyta</taxon>
        <taxon>Tracheophyta</taxon>
        <taxon>Spermatophyta</taxon>
        <taxon>Magnoliopsida</taxon>
        <taxon>eudicotyledons</taxon>
        <taxon>Gunneridae</taxon>
        <taxon>Pentapetalae</taxon>
        <taxon>rosids</taxon>
        <taxon>fabids</taxon>
        <taxon>Malpighiales</taxon>
        <taxon>Salicaceae</taxon>
        <taxon>Saliceae</taxon>
        <taxon>Populus</taxon>
    </lineage>
</organism>
<dbReference type="EMBL" id="RCHU01000534">
    <property type="protein sequence ID" value="TKS02669.1"/>
    <property type="molecule type" value="Genomic_DNA"/>
</dbReference>
<comment type="caution">
    <text evidence="1">The sequence shown here is derived from an EMBL/GenBank/DDBJ whole genome shotgun (WGS) entry which is preliminary data.</text>
</comment>
<name>A0A4U5PZB6_POPAL</name>
<evidence type="ECO:0000313" key="1">
    <source>
        <dbReference type="EMBL" id="TKS02669.1"/>
    </source>
</evidence>
<protein>
    <submittedName>
        <fullName evidence="1">Uncharacterized protein</fullName>
    </submittedName>
</protein>
<gene>
    <name evidence="1" type="ORF">D5086_0000160700</name>
</gene>
<geneLocation type="mitochondrion" evidence="1"/>
<reference evidence="1" key="1">
    <citation type="submission" date="2018-10" db="EMBL/GenBank/DDBJ databases">
        <title>Population genomic analysis revealed the cold adaptation of white poplar.</title>
        <authorList>
            <person name="Liu Y.-J."/>
        </authorList>
    </citation>
    <scope>NUCLEOTIDE SEQUENCE [LARGE SCALE GENOMIC DNA]</scope>
    <source>
        <strain evidence="1">PAL-ZL1</strain>
    </source>
</reference>
<sequence length="170" mass="19149">MSNLSLLSIHYSDPTFIIRVTASRSVSIKSWLFAVHLRRGADCHLGWALPKKLASLVDRSSCFRFPAARESLKCSRKGLRRYSATRTDQKPFFVILDKTQKKFPSMPVQRDREIVSKKLLFLSSPVEVEADESLARANRKSGLLNSLPVLLLPDADLEAKANHRALTLSK</sequence>
<dbReference type="AlphaFoldDB" id="A0A4U5PZB6"/>
<keyword evidence="1" id="KW-0496">Mitochondrion</keyword>